<reference evidence="1" key="1">
    <citation type="submission" date="2012-05" db="EMBL/GenBank/DDBJ databases">
        <authorList>
            <person name="Krishnakumar V."/>
            <person name="Cheung F."/>
            <person name="Xiao Y."/>
            <person name="Chan A."/>
            <person name="Moskal W.A."/>
            <person name="Town C.D."/>
        </authorList>
    </citation>
    <scope>NUCLEOTIDE SEQUENCE</scope>
</reference>
<protein>
    <recommendedName>
        <fullName evidence="2">Histone H2A/H2B/H3 domain-containing protein</fullName>
    </recommendedName>
</protein>
<dbReference type="EMBL" id="BT144834">
    <property type="protein sequence ID" value="AFK44628.1"/>
    <property type="molecule type" value="mRNA"/>
</dbReference>
<dbReference type="GO" id="GO:0000124">
    <property type="term" value="C:SAGA complex"/>
    <property type="evidence" value="ECO:0007669"/>
    <property type="project" value="TreeGrafter"/>
</dbReference>
<evidence type="ECO:0008006" key="2">
    <source>
        <dbReference type="Google" id="ProtNLM"/>
    </source>
</evidence>
<dbReference type="GO" id="GO:0006357">
    <property type="term" value="P:regulation of transcription by RNA polymerase II"/>
    <property type="evidence" value="ECO:0007669"/>
    <property type="project" value="TreeGrafter"/>
</dbReference>
<evidence type="ECO:0000313" key="1">
    <source>
        <dbReference type="EMBL" id="AFK44628.1"/>
    </source>
</evidence>
<name>I3SWI6_LOTJA</name>
<proteinExistence type="evidence at transcript level"/>
<sequence length="112" mass="12457">MIDVIEKKKVKLEMEGFKISADAAALMNKALDTYLKRLIKPWLDLAASKAVNRSNGPIQPGLNEQIGSVSVSDFRTATELNPNILGKDWSLHLEKVTGSILYCTKLYEFSSK</sequence>
<organism evidence="1">
    <name type="scientific">Lotus japonicus</name>
    <name type="common">Lotus corniculatus var. japonicus</name>
    <dbReference type="NCBI Taxonomy" id="34305"/>
    <lineage>
        <taxon>Eukaryota</taxon>
        <taxon>Viridiplantae</taxon>
        <taxon>Streptophyta</taxon>
        <taxon>Embryophyta</taxon>
        <taxon>Tracheophyta</taxon>
        <taxon>Spermatophyta</taxon>
        <taxon>Magnoliopsida</taxon>
        <taxon>eudicotyledons</taxon>
        <taxon>Gunneridae</taxon>
        <taxon>Pentapetalae</taxon>
        <taxon>rosids</taxon>
        <taxon>fabids</taxon>
        <taxon>Fabales</taxon>
        <taxon>Fabaceae</taxon>
        <taxon>Papilionoideae</taxon>
        <taxon>50 kb inversion clade</taxon>
        <taxon>NPAAA clade</taxon>
        <taxon>Hologalegina</taxon>
        <taxon>robinioid clade</taxon>
        <taxon>Loteae</taxon>
        <taxon>Lotus</taxon>
    </lineage>
</organism>
<dbReference type="PANTHER" id="PTHR21277">
    <property type="entry name" value="TRANSCRIPTIONAL ADAPTER 1"/>
    <property type="match status" value="1"/>
</dbReference>
<dbReference type="InterPro" id="IPR024738">
    <property type="entry name" value="Hfi1/Tada1"/>
</dbReference>
<accession>I3SWI6</accession>
<dbReference type="GO" id="GO:0003713">
    <property type="term" value="F:transcription coactivator activity"/>
    <property type="evidence" value="ECO:0007669"/>
    <property type="project" value="TreeGrafter"/>
</dbReference>
<dbReference type="AlphaFoldDB" id="I3SWI6"/>
<dbReference type="PANTHER" id="PTHR21277:SF29">
    <property type="entry name" value="TRANSCRIPTIONAL REGULATOR OF RNA POLII, SAGA, SUBUNIT"/>
    <property type="match status" value="1"/>
</dbReference>